<protein>
    <submittedName>
        <fullName evidence="1">Uncharacterized protein</fullName>
    </submittedName>
</protein>
<name>A0A1I2ID11_9ACTN</name>
<dbReference type="EMBL" id="FONV01000009">
    <property type="protein sequence ID" value="SFF38421.1"/>
    <property type="molecule type" value="Genomic_DNA"/>
</dbReference>
<dbReference type="Proteomes" id="UP000199645">
    <property type="component" value="Unassembled WGS sequence"/>
</dbReference>
<evidence type="ECO:0000313" key="1">
    <source>
        <dbReference type="EMBL" id="SFF38421.1"/>
    </source>
</evidence>
<keyword evidence="2" id="KW-1185">Reference proteome</keyword>
<sequence>MGVSDNRGSGMGAKSADDILGAEYDWLAGDDEGHVALFSTAGGGYAPDAFLRDTDAYVAAIEAVLARPATTTARFAPVLAAKCENTWKLAAERGLFAYDADIDGGPYRMVAAPEVAIDLGHLPEAAVDVIRRQTFPRLRFVDLSTLSGQALQQGC</sequence>
<evidence type="ECO:0000313" key="2">
    <source>
        <dbReference type="Proteomes" id="UP000199645"/>
    </source>
</evidence>
<accession>A0A1I2ID11</accession>
<proteinExistence type="predicted"/>
<dbReference type="AlphaFoldDB" id="A0A1I2ID11"/>
<gene>
    <name evidence="1" type="ORF">SAMN05421541_109415</name>
</gene>
<reference evidence="1 2" key="1">
    <citation type="submission" date="2016-10" db="EMBL/GenBank/DDBJ databases">
        <authorList>
            <person name="de Groot N.N."/>
        </authorList>
    </citation>
    <scope>NUCLEOTIDE SEQUENCE [LARGE SCALE GENOMIC DNA]</scope>
    <source>
        <strain evidence="1 2">DSM 43019</strain>
    </source>
</reference>
<dbReference type="STRING" id="35752.SAMN05421541_109415"/>
<organism evidence="1 2">
    <name type="scientific">Actinoplanes philippinensis</name>
    <dbReference type="NCBI Taxonomy" id="35752"/>
    <lineage>
        <taxon>Bacteria</taxon>
        <taxon>Bacillati</taxon>
        <taxon>Actinomycetota</taxon>
        <taxon>Actinomycetes</taxon>
        <taxon>Micromonosporales</taxon>
        <taxon>Micromonosporaceae</taxon>
        <taxon>Actinoplanes</taxon>
    </lineage>
</organism>